<gene>
    <name evidence="2" type="ORF">UFOPK2602_02046</name>
    <name evidence="3" type="ORF">UFOPK2806_02091</name>
    <name evidence="4" type="ORF">UFOPK4306_01369</name>
</gene>
<dbReference type="EMBL" id="CAEZYY010000037">
    <property type="protein sequence ID" value="CAB4765922.1"/>
    <property type="molecule type" value="Genomic_DNA"/>
</dbReference>
<dbReference type="AlphaFoldDB" id="A0A6J7UE89"/>
<evidence type="ECO:0000313" key="4">
    <source>
        <dbReference type="EMBL" id="CAB5064205.1"/>
    </source>
</evidence>
<feature type="compositionally biased region" description="Polar residues" evidence="1">
    <location>
        <begin position="7"/>
        <end position="18"/>
    </location>
</feature>
<organism evidence="4">
    <name type="scientific">freshwater metagenome</name>
    <dbReference type="NCBI Taxonomy" id="449393"/>
    <lineage>
        <taxon>unclassified sequences</taxon>
        <taxon>metagenomes</taxon>
        <taxon>ecological metagenomes</taxon>
    </lineage>
</organism>
<evidence type="ECO:0000313" key="3">
    <source>
        <dbReference type="EMBL" id="CAB4765922.1"/>
    </source>
</evidence>
<name>A0A6J7UE89_9ZZZZ</name>
<dbReference type="EMBL" id="CAFBQP010000048">
    <property type="protein sequence ID" value="CAB5064205.1"/>
    <property type="molecule type" value="Genomic_DNA"/>
</dbReference>
<reference evidence="4" key="1">
    <citation type="submission" date="2020-05" db="EMBL/GenBank/DDBJ databases">
        <authorList>
            <person name="Chiriac C."/>
            <person name="Salcher M."/>
            <person name="Ghai R."/>
            <person name="Kavagutti S V."/>
        </authorList>
    </citation>
    <scope>NUCLEOTIDE SEQUENCE</scope>
</reference>
<protein>
    <submittedName>
        <fullName evidence="4">Unannotated protein</fullName>
    </submittedName>
</protein>
<dbReference type="EMBL" id="CAEZXX010000185">
    <property type="protein sequence ID" value="CAB4725616.1"/>
    <property type="molecule type" value="Genomic_DNA"/>
</dbReference>
<accession>A0A6J7UE89</accession>
<evidence type="ECO:0000313" key="2">
    <source>
        <dbReference type="EMBL" id="CAB4725616.1"/>
    </source>
</evidence>
<proteinExistence type="predicted"/>
<feature type="region of interest" description="Disordered" evidence="1">
    <location>
        <begin position="1"/>
        <end position="71"/>
    </location>
</feature>
<evidence type="ECO:0000256" key="1">
    <source>
        <dbReference type="SAM" id="MobiDB-lite"/>
    </source>
</evidence>
<sequence>MYPDSVEPTNRSARSYENTAGPDPVSVEHTRFEFNPGLYNPGAAQPAGTVPSPNQKPSVRPPGNTAFVSTDASSNFEPAGCALSVMSGDGGVRSSLAMGGAEVAYWHDARMH</sequence>